<dbReference type="CDD" id="cd01610">
    <property type="entry name" value="PAP2_like"/>
    <property type="match status" value="1"/>
</dbReference>
<feature type="transmembrane region" description="Helical" evidence="10">
    <location>
        <begin position="55"/>
        <end position="79"/>
    </location>
</feature>
<dbReference type="InterPro" id="IPR000326">
    <property type="entry name" value="PAP2/HPO"/>
</dbReference>
<keyword evidence="7 10" id="KW-0472">Membrane</keyword>
<dbReference type="GO" id="GO:0005886">
    <property type="term" value="C:plasma membrane"/>
    <property type="evidence" value="ECO:0007669"/>
    <property type="project" value="UniProtKB-SubCell"/>
</dbReference>
<keyword evidence="6 10" id="KW-1133">Transmembrane helix</keyword>
<evidence type="ECO:0000313" key="13">
    <source>
        <dbReference type="Proteomes" id="UP001069090"/>
    </source>
</evidence>
<dbReference type="InterPro" id="IPR036938">
    <property type="entry name" value="PAP2/HPO_sf"/>
</dbReference>
<evidence type="ECO:0000256" key="9">
    <source>
        <dbReference type="ARBA" id="ARBA00047594"/>
    </source>
</evidence>
<keyword evidence="13" id="KW-1185">Reference proteome</keyword>
<accession>A0A9J6RNV5</accession>
<feature type="transmembrane region" description="Helical" evidence="10">
    <location>
        <begin position="155"/>
        <end position="172"/>
    </location>
</feature>
<feature type="transmembrane region" description="Helical" evidence="10">
    <location>
        <begin position="114"/>
        <end position="135"/>
    </location>
</feature>
<dbReference type="SMART" id="SM00014">
    <property type="entry name" value="acidPPc"/>
    <property type="match status" value="1"/>
</dbReference>
<dbReference type="Proteomes" id="UP001069090">
    <property type="component" value="Unassembled WGS sequence"/>
</dbReference>
<dbReference type="AlphaFoldDB" id="A0A9J6RNV5"/>
<evidence type="ECO:0000313" key="12">
    <source>
        <dbReference type="EMBL" id="MCZ0865685.1"/>
    </source>
</evidence>
<comment type="caution">
    <text evidence="12">The sequence shown here is derived from an EMBL/GenBank/DDBJ whole genome shotgun (WGS) entry which is preliminary data.</text>
</comment>
<reference evidence="12 13" key="1">
    <citation type="submission" date="2022-12" db="EMBL/GenBank/DDBJ databases">
        <title>Dasania phycosphaerae sp. nov., isolated from particulate material of the south coast of Korea.</title>
        <authorList>
            <person name="Jiang Y."/>
        </authorList>
    </citation>
    <scope>NUCLEOTIDE SEQUENCE [LARGE SCALE GENOMIC DNA]</scope>
    <source>
        <strain evidence="12 13">GY-19</strain>
    </source>
</reference>
<keyword evidence="4 10" id="KW-0812">Transmembrane</keyword>
<evidence type="ECO:0000259" key="11">
    <source>
        <dbReference type="SMART" id="SM00014"/>
    </source>
</evidence>
<evidence type="ECO:0000256" key="4">
    <source>
        <dbReference type="ARBA" id="ARBA00022692"/>
    </source>
</evidence>
<evidence type="ECO:0000256" key="2">
    <source>
        <dbReference type="ARBA" id="ARBA00012374"/>
    </source>
</evidence>
<keyword evidence="5" id="KW-0378">Hydrolase</keyword>
<dbReference type="GO" id="GO:0050380">
    <property type="term" value="F:undecaprenyl-diphosphatase activity"/>
    <property type="evidence" value="ECO:0007669"/>
    <property type="project" value="UniProtKB-EC"/>
</dbReference>
<evidence type="ECO:0000256" key="1">
    <source>
        <dbReference type="ARBA" id="ARBA00004651"/>
    </source>
</evidence>
<sequence>MTVFDGITHYDRRMLIWCSKSRYYPCLITGFRVISRSGDGYVQLLLPLLLLAFDYQAYSAFVQLMMMAFAIERLLYLLLKNALKRPRPPEAIPSFCSIVRASDQFSFPSGHTMAAFLLAGLCAMQFPYWALPLYGWALLVGVSRVIMGVHFPSDILAGATLGCSIAAVVRFMV</sequence>
<dbReference type="SUPFAM" id="SSF48317">
    <property type="entry name" value="Acid phosphatase/Vanadium-dependent haloperoxidase"/>
    <property type="match status" value="1"/>
</dbReference>
<dbReference type="EC" id="3.6.1.27" evidence="2"/>
<dbReference type="Pfam" id="PF01569">
    <property type="entry name" value="PAP2"/>
    <property type="match status" value="1"/>
</dbReference>
<dbReference type="PANTHER" id="PTHR14969">
    <property type="entry name" value="SPHINGOSINE-1-PHOSPHATE PHOSPHOHYDROLASE"/>
    <property type="match status" value="1"/>
</dbReference>
<protein>
    <recommendedName>
        <fullName evidence="2">undecaprenyl-diphosphate phosphatase</fullName>
        <ecNumber evidence="2">3.6.1.27</ecNumber>
    </recommendedName>
    <alternativeName>
        <fullName evidence="8">Undecaprenyl pyrophosphate phosphatase</fullName>
    </alternativeName>
</protein>
<dbReference type="Gene3D" id="1.20.144.10">
    <property type="entry name" value="Phosphatidic acid phosphatase type 2/haloperoxidase"/>
    <property type="match status" value="1"/>
</dbReference>
<gene>
    <name evidence="12" type="ORF">O0V09_10755</name>
</gene>
<evidence type="ECO:0000256" key="10">
    <source>
        <dbReference type="SAM" id="Phobius"/>
    </source>
</evidence>
<evidence type="ECO:0000256" key="3">
    <source>
        <dbReference type="ARBA" id="ARBA00022475"/>
    </source>
</evidence>
<evidence type="ECO:0000256" key="5">
    <source>
        <dbReference type="ARBA" id="ARBA00022801"/>
    </source>
</evidence>
<comment type="catalytic activity">
    <reaction evidence="9">
        <text>di-trans,octa-cis-undecaprenyl diphosphate + H2O = di-trans,octa-cis-undecaprenyl phosphate + phosphate + H(+)</text>
        <dbReference type="Rhea" id="RHEA:28094"/>
        <dbReference type="ChEBI" id="CHEBI:15377"/>
        <dbReference type="ChEBI" id="CHEBI:15378"/>
        <dbReference type="ChEBI" id="CHEBI:43474"/>
        <dbReference type="ChEBI" id="CHEBI:58405"/>
        <dbReference type="ChEBI" id="CHEBI:60392"/>
        <dbReference type="EC" id="3.6.1.27"/>
    </reaction>
</comment>
<keyword evidence="3" id="KW-1003">Cell membrane</keyword>
<proteinExistence type="predicted"/>
<comment type="subcellular location">
    <subcellularLocation>
        <location evidence="1">Cell membrane</location>
        <topology evidence="1">Multi-pass membrane protein</topology>
    </subcellularLocation>
</comment>
<organism evidence="12 13">
    <name type="scientific">Dasania phycosphaerae</name>
    <dbReference type="NCBI Taxonomy" id="2950436"/>
    <lineage>
        <taxon>Bacteria</taxon>
        <taxon>Pseudomonadati</taxon>
        <taxon>Pseudomonadota</taxon>
        <taxon>Gammaproteobacteria</taxon>
        <taxon>Cellvibrionales</taxon>
        <taxon>Spongiibacteraceae</taxon>
        <taxon>Dasania</taxon>
    </lineage>
</organism>
<evidence type="ECO:0000256" key="6">
    <source>
        <dbReference type="ARBA" id="ARBA00022989"/>
    </source>
</evidence>
<dbReference type="RefSeq" id="WP_258331829.1">
    <property type="nucleotide sequence ID" value="NZ_JAPTGG010000008.1"/>
</dbReference>
<dbReference type="PANTHER" id="PTHR14969:SF62">
    <property type="entry name" value="DECAPRENYLPHOSPHORYL-5-PHOSPHORIBOSE PHOSPHATASE RV3807C-RELATED"/>
    <property type="match status" value="1"/>
</dbReference>
<evidence type="ECO:0000256" key="7">
    <source>
        <dbReference type="ARBA" id="ARBA00023136"/>
    </source>
</evidence>
<dbReference type="EMBL" id="JAPTGG010000008">
    <property type="protein sequence ID" value="MCZ0865685.1"/>
    <property type="molecule type" value="Genomic_DNA"/>
</dbReference>
<evidence type="ECO:0000256" key="8">
    <source>
        <dbReference type="ARBA" id="ARBA00032707"/>
    </source>
</evidence>
<name>A0A9J6RNV5_9GAMM</name>
<feature type="domain" description="Phosphatidic acid phosphatase type 2/haloperoxidase" evidence="11">
    <location>
        <begin position="62"/>
        <end position="170"/>
    </location>
</feature>